<dbReference type="AlphaFoldDB" id="A0A1E7FKL4"/>
<gene>
    <name evidence="2" type="ORF">FRACYDRAFT_236943</name>
</gene>
<evidence type="ECO:0000256" key="1">
    <source>
        <dbReference type="SAM" id="MobiDB-lite"/>
    </source>
</evidence>
<dbReference type="Proteomes" id="UP000095751">
    <property type="component" value="Unassembled WGS sequence"/>
</dbReference>
<dbReference type="InParanoid" id="A0A1E7FKL4"/>
<evidence type="ECO:0000313" key="3">
    <source>
        <dbReference type="Proteomes" id="UP000095751"/>
    </source>
</evidence>
<sequence>MAPTLKSLTALEKSKEAVSVIKERLIPVLQHLTDDSFGNATGRAQASVALSVGMMRYMSARIRGLDHGRKVDDPLRKDLNNMKRILAKLTKKSSKTTTTTTNIKKTTPSKSEGKTKEEKDNNIVETPKEKEEVLAKKLDPVAVQVHKSKVNDKKAQIRSSKRGNTNNNDKQKKSPAKKAKKSPAKKARK</sequence>
<feature type="compositionally biased region" description="Low complexity" evidence="1">
    <location>
        <begin position="95"/>
        <end position="110"/>
    </location>
</feature>
<dbReference type="KEGG" id="fcy:FRACYDRAFT_236943"/>
<name>A0A1E7FKL4_9STRA</name>
<accession>A0A1E7FKL4</accession>
<organism evidence="2 3">
    <name type="scientific">Fragilariopsis cylindrus CCMP1102</name>
    <dbReference type="NCBI Taxonomy" id="635003"/>
    <lineage>
        <taxon>Eukaryota</taxon>
        <taxon>Sar</taxon>
        <taxon>Stramenopiles</taxon>
        <taxon>Ochrophyta</taxon>
        <taxon>Bacillariophyta</taxon>
        <taxon>Bacillariophyceae</taxon>
        <taxon>Bacillariophycidae</taxon>
        <taxon>Bacillariales</taxon>
        <taxon>Bacillariaceae</taxon>
        <taxon>Fragilariopsis</taxon>
    </lineage>
</organism>
<keyword evidence="3" id="KW-1185">Reference proteome</keyword>
<reference evidence="2 3" key="1">
    <citation type="submission" date="2016-09" db="EMBL/GenBank/DDBJ databases">
        <title>Extensive genetic diversity and differential bi-allelic expression allows diatom success in the polar Southern Ocean.</title>
        <authorList>
            <consortium name="DOE Joint Genome Institute"/>
            <person name="Mock T."/>
            <person name="Otillar R.P."/>
            <person name="Strauss J."/>
            <person name="Dupont C."/>
            <person name="Frickenhaus S."/>
            <person name="Maumus F."/>
            <person name="Mcmullan M."/>
            <person name="Sanges R."/>
            <person name="Schmutz J."/>
            <person name="Toseland A."/>
            <person name="Valas R."/>
            <person name="Veluchamy A."/>
            <person name="Ward B.J."/>
            <person name="Allen A."/>
            <person name="Barry K."/>
            <person name="Falciatore A."/>
            <person name="Ferrante M."/>
            <person name="Fortunato A.E."/>
            <person name="Gloeckner G."/>
            <person name="Gruber A."/>
            <person name="Hipkin R."/>
            <person name="Janech M."/>
            <person name="Kroth P."/>
            <person name="Leese F."/>
            <person name="Lindquist E."/>
            <person name="Lyon B.R."/>
            <person name="Martin J."/>
            <person name="Mayer C."/>
            <person name="Parker M."/>
            <person name="Quesneville H."/>
            <person name="Raymond J."/>
            <person name="Uhlig C."/>
            <person name="Valentin K.U."/>
            <person name="Worden A.Z."/>
            <person name="Armbrust E.V."/>
            <person name="Bowler C."/>
            <person name="Green B."/>
            <person name="Moulton V."/>
            <person name="Van Oosterhout C."/>
            <person name="Grigoriev I."/>
        </authorList>
    </citation>
    <scope>NUCLEOTIDE SEQUENCE [LARGE SCALE GENOMIC DNA]</scope>
    <source>
        <strain evidence="2 3">CCMP1102</strain>
    </source>
</reference>
<protein>
    <submittedName>
        <fullName evidence="2">Uncharacterized protein</fullName>
    </submittedName>
</protein>
<feature type="compositionally biased region" description="Basic and acidic residues" evidence="1">
    <location>
        <begin position="111"/>
        <end position="139"/>
    </location>
</feature>
<feature type="region of interest" description="Disordered" evidence="1">
    <location>
        <begin position="89"/>
        <end position="189"/>
    </location>
</feature>
<proteinExistence type="predicted"/>
<dbReference type="EMBL" id="KV784356">
    <property type="protein sequence ID" value="OEU18664.1"/>
    <property type="molecule type" value="Genomic_DNA"/>
</dbReference>
<evidence type="ECO:0000313" key="2">
    <source>
        <dbReference type="EMBL" id="OEU18664.1"/>
    </source>
</evidence>
<dbReference type="OrthoDB" id="10564653at2759"/>
<feature type="compositionally biased region" description="Basic residues" evidence="1">
    <location>
        <begin position="173"/>
        <end position="189"/>
    </location>
</feature>